<keyword evidence="5 7" id="KW-0694">RNA-binding</keyword>
<dbReference type="GO" id="GO:1990817">
    <property type="term" value="F:poly(A) RNA polymerase activity"/>
    <property type="evidence" value="ECO:0007669"/>
    <property type="project" value="UniProtKB-UniRule"/>
</dbReference>
<dbReference type="HAMAP" id="MF_00957">
    <property type="entry name" value="PolyA_pol"/>
    <property type="match status" value="1"/>
</dbReference>
<dbReference type="InterPro" id="IPR025866">
    <property type="entry name" value="PolyA_pol_arg_C_dom"/>
</dbReference>
<dbReference type="GO" id="GO:0005524">
    <property type="term" value="F:ATP binding"/>
    <property type="evidence" value="ECO:0007669"/>
    <property type="project" value="UniProtKB-UniRule"/>
</dbReference>
<dbReference type="Pfam" id="PF12626">
    <property type="entry name" value="PolyA_pol_arg_C"/>
    <property type="match status" value="1"/>
</dbReference>
<feature type="active site" evidence="7">
    <location>
        <position position="64"/>
    </location>
</feature>
<evidence type="ECO:0000256" key="9">
    <source>
        <dbReference type="SAM" id="MobiDB-lite"/>
    </source>
</evidence>
<feature type="domain" description="tRNA nucleotidyltransferase/poly(A) polymerase RNA and SrmB- binding" evidence="12">
    <location>
        <begin position="193"/>
        <end position="252"/>
    </location>
</feature>
<comment type="catalytic activity">
    <reaction evidence="7">
        <text>RNA(n) + ATP = RNA(n)-3'-adenine ribonucleotide + diphosphate</text>
        <dbReference type="Rhea" id="RHEA:11332"/>
        <dbReference type="Rhea" id="RHEA-COMP:14527"/>
        <dbReference type="Rhea" id="RHEA-COMP:17347"/>
        <dbReference type="ChEBI" id="CHEBI:30616"/>
        <dbReference type="ChEBI" id="CHEBI:33019"/>
        <dbReference type="ChEBI" id="CHEBI:140395"/>
        <dbReference type="ChEBI" id="CHEBI:173115"/>
        <dbReference type="EC" id="2.7.7.19"/>
    </reaction>
</comment>
<name>A0ABD8B734_9NEIS</name>
<evidence type="ECO:0000256" key="6">
    <source>
        <dbReference type="ARBA" id="ARBA00023163"/>
    </source>
</evidence>
<protein>
    <recommendedName>
        <fullName evidence="7">Poly(A) polymerase I</fullName>
        <shortName evidence="7">PAP I</shortName>
        <ecNumber evidence="7">2.7.7.19</ecNumber>
    </recommendedName>
</protein>
<dbReference type="Pfam" id="PF12627">
    <property type="entry name" value="PolyA_pol_RNAbd"/>
    <property type="match status" value="1"/>
</dbReference>
<keyword evidence="1 7" id="KW-0507">mRNA processing</keyword>
<dbReference type="SUPFAM" id="SSF81301">
    <property type="entry name" value="Nucleotidyltransferase"/>
    <property type="match status" value="1"/>
</dbReference>
<dbReference type="Gene3D" id="3.30.460.10">
    <property type="entry name" value="Beta Polymerase, domain 2"/>
    <property type="match status" value="1"/>
</dbReference>
<dbReference type="PANTHER" id="PTHR43051:SF1">
    <property type="entry name" value="POLYNUCLEOTIDE ADENYLYLTRANSFERASE FAMILY PROTEIN"/>
    <property type="match status" value="1"/>
</dbReference>
<dbReference type="AlphaFoldDB" id="A0ABD8B734"/>
<dbReference type="GO" id="GO:0003723">
    <property type="term" value="F:RNA binding"/>
    <property type="evidence" value="ECO:0007669"/>
    <property type="project" value="UniProtKB-UniRule"/>
</dbReference>
<evidence type="ECO:0000259" key="10">
    <source>
        <dbReference type="Pfam" id="PF01743"/>
    </source>
</evidence>
<reference evidence="13 14" key="1">
    <citation type="journal article" date="2022" name="Res Sq">
        <title>Evolution of multicellular longitudinally dividing oral cavity symbionts (Neisseriaceae).</title>
        <authorList>
            <person name="Nyongesa S."/>
            <person name="Weber P."/>
            <person name="Bernet E."/>
            <person name="Pullido F."/>
            <person name="Nieckarz M."/>
            <person name="Delaby M."/>
            <person name="Nieves C."/>
            <person name="Viehboeck T."/>
            <person name="Krause N."/>
            <person name="Rivera-Millot A."/>
            <person name="Nakamura A."/>
            <person name="Vischer N."/>
            <person name="VanNieuwenhze M."/>
            <person name="Brun Y."/>
            <person name="Cava F."/>
            <person name="Bulgheresi S."/>
            <person name="Veyrier F."/>
        </authorList>
    </citation>
    <scope>NUCLEOTIDE SEQUENCE [LARGE SCALE GENOMIC DNA]</scope>
    <source>
        <strain evidence="13 14">17694</strain>
    </source>
</reference>
<dbReference type="RefSeq" id="WP_027009248.1">
    <property type="nucleotide sequence ID" value="NZ_CP091521.1"/>
</dbReference>
<comment type="similarity">
    <text evidence="7 8">Belongs to the tRNA nucleotidyltransferase/poly(A) polymerase family.</text>
</comment>
<keyword evidence="4 7" id="KW-0067">ATP-binding</keyword>
<evidence type="ECO:0000256" key="1">
    <source>
        <dbReference type="ARBA" id="ARBA00022664"/>
    </source>
</evidence>
<evidence type="ECO:0000259" key="12">
    <source>
        <dbReference type="Pfam" id="PF12627"/>
    </source>
</evidence>
<dbReference type="InterPro" id="IPR052191">
    <property type="entry name" value="tRNA_ntf/polyA_polymerase_I"/>
</dbReference>
<dbReference type="NCBIfam" id="TIGR01942">
    <property type="entry name" value="pcnB"/>
    <property type="match status" value="1"/>
</dbReference>
<feature type="compositionally biased region" description="Basic residues" evidence="9">
    <location>
        <begin position="419"/>
        <end position="430"/>
    </location>
</feature>
<proteinExistence type="inferred from homology"/>
<dbReference type="InterPro" id="IPR043519">
    <property type="entry name" value="NT_sf"/>
</dbReference>
<dbReference type="EC" id="2.7.7.19" evidence="7"/>
<accession>A0ABD8B734</accession>
<dbReference type="SUPFAM" id="SSF81891">
    <property type="entry name" value="Poly A polymerase C-terminal region-like"/>
    <property type="match status" value="1"/>
</dbReference>
<evidence type="ECO:0000256" key="3">
    <source>
        <dbReference type="ARBA" id="ARBA00022741"/>
    </source>
</evidence>
<feature type="active site" evidence="7">
    <location>
        <position position="62"/>
    </location>
</feature>
<evidence type="ECO:0000256" key="4">
    <source>
        <dbReference type="ARBA" id="ARBA00022840"/>
    </source>
</evidence>
<evidence type="ECO:0000256" key="7">
    <source>
        <dbReference type="HAMAP-Rule" id="MF_00957"/>
    </source>
</evidence>
<feature type="region of interest" description="Disordered" evidence="9">
    <location>
        <begin position="409"/>
        <end position="438"/>
    </location>
</feature>
<feature type="active site" evidence="7">
    <location>
        <position position="135"/>
    </location>
</feature>
<dbReference type="Pfam" id="PF01743">
    <property type="entry name" value="PolyA_pol"/>
    <property type="match status" value="1"/>
</dbReference>
<evidence type="ECO:0000256" key="8">
    <source>
        <dbReference type="RuleBase" id="RU003953"/>
    </source>
</evidence>
<feature type="domain" description="Polymerase A arginine-rich C-terminal" evidence="11">
    <location>
        <begin position="308"/>
        <end position="428"/>
    </location>
</feature>
<keyword evidence="2 7" id="KW-0808">Transferase</keyword>
<gene>
    <name evidence="7 13" type="primary">pcnB</name>
    <name evidence="13" type="ORF">LVJ77_06455</name>
</gene>
<keyword evidence="3 7" id="KW-0547">Nucleotide-binding</keyword>
<dbReference type="GO" id="GO:0006397">
    <property type="term" value="P:mRNA processing"/>
    <property type="evidence" value="ECO:0007669"/>
    <property type="project" value="UniProtKB-KW"/>
</dbReference>
<dbReference type="Gene3D" id="1.10.3090.10">
    <property type="entry name" value="cca-adding enzyme, domain 2"/>
    <property type="match status" value="1"/>
</dbReference>
<dbReference type="KEGG" id="ckh:LVJ77_06455"/>
<dbReference type="PANTHER" id="PTHR43051">
    <property type="entry name" value="POLYNUCLEOTIDE ADENYLYLTRANSFERASE FAMILY PROTEIN"/>
    <property type="match status" value="1"/>
</dbReference>
<sequence length="438" mass="47999">MLGKWLKKRVRGGDVPRRHAVVLDVSATAADGIIRKLVKAGYEAYLVGGAVRDLLLGVRPKDFDVATNATPEQVRAVFRRSRIVGRRFPIVHVPVGGETVEVSTFRSGDVRHNASGRIVRDNAYGTLAQDASRRDFTCNALYYDVIGGEVIDFHGGMRDIAAKRLVMIGDAAERYCEDPVRILRAVRLSGKLGFAVDKHTAAPIARHVHRLAGEPVSRLFDELMKILFCGQAEACLRQLRLLGADGGVHPFLSALQQGLDAGAGVVVAALRSTDARVREHRPVSAGFVLAALLWPQVRVLWQQGMDGGQSAAAAMNDAVMQIRGTFERDWGLPQRYSAVMREIWLMQPQLANRRGARAFRLLAQARFRAAYDFLLIRAECGEAAGDLAQWWTAFQSADDAGKRRLTDALAAAPSAGAQPKKKRRRRRKKTAAAPVAEA</sequence>
<feature type="domain" description="Poly A polymerase head" evidence="10">
    <location>
        <begin position="44"/>
        <end position="165"/>
    </location>
</feature>
<organism evidence="13 14">
    <name type="scientific">Conchiformibius kuhniae</name>
    <dbReference type="NCBI Taxonomy" id="211502"/>
    <lineage>
        <taxon>Bacteria</taxon>
        <taxon>Pseudomonadati</taxon>
        <taxon>Pseudomonadota</taxon>
        <taxon>Betaproteobacteria</taxon>
        <taxon>Neisseriales</taxon>
        <taxon>Neisseriaceae</taxon>
        <taxon>Conchiformibius</taxon>
    </lineage>
</organism>
<keyword evidence="6 7" id="KW-0804">Transcription</keyword>
<evidence type="ECO:0000256" key="2">
    <source>
        <dbReference type="ARBA" id="ARBA00022679"/>
    </source>
</evidence>
<dbReference type="InterPro" id="IPR032828">
    <property type="entry name" value="PolyA_RNA-bd"/>
</dbReference>
<evidence type="ECO:0000313" key="13">
    <source>
        <dbReference type="EMBL" id="XHH49834.1"/>
    </source>
</evidence>
<dbReference type="EMBL" id="CP091521">
    <property type="protein sequence ID" value="XHH49834.1"/>
    <property type="molecule type" value="Genomic_DNA"/>
</dbReference>
<evidence type="ECO:0000256" key="5">
    <source>
        <dbReference type="ARBA" id="ARBA00022884"/>
    </source>
</evidence>
<dbReference type="CDD" id="cd05398">
    <property type="entry name" value="NT_ClassII-CCAase"/>
    <property type="match status" value="1"/>
</dbReference>
<keyword evidence="13" id="KW-0548">Nucleotidyltransferase</keyword>
<keyword evidence="14" id="KW-1185">Reference proteome</keyword>
<evidence type="ECO:0000259" key="11">
    <source>
        <dbReference type="Pfam" id="PF12626"/>
    </source>
</evidence>
<dbReference type="Proteomes" id="UP000831534">
    <property type="component" value="Chromosome"/>
</dbReference>
<dbReference type="InterPro" id="IPR002646">
    <property type="entry name" value="PolA_pol_head_dom"/>
</dbReference>
<dbReference type="InterPro" id="IPR010206">
    <property type="entry name" value="PolA_pol_I"/>
</dbReference>
<comment type="function">
    <text evidence="7">Adds poly(A) tail to the 3' end of many RNAs, which usually targets these RNAs for decay. Plays a significant role in the global control of gene expression, through influencing the rate of transcript degradation, and in the general RNA quality control.</text>
</comment>
<evidence type="ECO:0000313" key="14">
    <source>
        <dbReference type="Proteomes" id="UP000831534"/>
    </source>
</evidence>